<evidence type="ECO:0000313" key="1">
    <source>
        <dbReference type="EMBL" id="KYN36027.1"/>
    </source>
</evidence>
<keyword evidence="2" id="KW-1185">Reference proteome</keyword>
<accession>A0A151JUL5</accession>
<organism evidence="1 2">
    <name type="scientific">Trachymyrmex septentrionalis</name>
    <dbReference type="NCBI Taxonomy" id="34720"/>
    <lineage>
        <taxon>Eukaryota</taxon>
        <taxon>Metazoa</taxon>
        <taxon>Ecdysozoa</taxon>
        <taxon>Arthropoda</taxon>
        <taxon>Hexapoda</taxon>
        <taxon>Insecta</taxon>
        <taxon>Pterygota</taxon>
        <taxon>Neoptera</taxon>
        <taxon>Endopterygota</taxon>
        <taxon>Hymenoptera</taxon>
        <taxon>Apocrita</taxon>
        <taxon>Aculeata</taxon>
        <taxon>Formicoidea</taxon>
        <taxon>Formicidae</taxon>
        <taxon>Myrmicinae</taxon>
        <taxon>Trachymyrmex</taxon>
    </lineage>
</organism>
<dbReference type="EMBL" id="KQ981764">
    <property type="protein sequence ID" value="KYN36027.1"/>
    <property type="molecule type" value="Genomic_DNA"/>
</dbReference>
<dbReference type="AlphaFoldDB" id="A0A151JUL5"/>
<sequence length="91" mass="10297">MDHYENPRLLVKSYIAHFLALPNLKSESATEMKKLYHCVNNTIGSLEGIEVRDKLHAQVVIMGPLIHNDDLYVQSLACSIRCLSAKRSSTR</sequence>
<protein>
    <submittedName>
        <fullName evidence="1">Uncharacterized protein</fullName>
    </submittedName>
</protein>
<proteinExistence type="predicted"/>
<gene>
    <name evidence="1" type="ORF">ALC56_09627</name>
</gene>
<dbReference type="Pfam" id="PF03564">
    <property type="entry name" value="DUF1759"/>
    <property type="match status" value="1"/>
</dbReference>
<reference evidence="1 2" key="1">
    <citation type="submission" date="2016-03" db="EMBL/GenBank/DDBJ databases">
        <title>Trachymyrmex septentrionalis WGS genome.</title>
        <authorList>
            <person name="Nygaard S."/>
            <person name="Hu H."/>
            <person name="Boomsma J."/>
            <person name="Zhang G."/>
        </authorList>
    </citation>
    <scope>NUCLEOTIDE SEQUENCE [LARGE SCALE GENOMIC DNA]</scope>
    <source>
        <strain evidence="1">Tsep2-gDNA-1</strain>
        <tissue evidence="1">Whole body</tissue>
    </source>
</reference>
<name>A0A151JUL5_9HYME</name>
<dbReference type="Proteomes" id="UP000078541">
    <property type="component" value="Unassembled WGS sequence"/>
</dbReference>
<evidence type="ECO:0000313" key="2">
    <source>
        <dbReference type="Proteomes" id="UP000078541"/>
    </source>
</evidence>
<dbReference type="InterPro" id="IPR005312">
    <property type="entry name" value="DUF1759"/>
</dbReference>